<feature type="compositionally biased region" description="Basic residues" evidence="11">
    <location>
        <begin position="636"/>
        <end position="645"/>
    </location>
</feature>
<keyword evidence="5 9" id="KW-0963">Cytoplasm</keyword>
<dbReference type="HOGENOM" id="CLU_013808_3_0_1"/>
<evidence type="ECO:0000256" key="11">
    <source>
        <dbReference type="SAM" id="MobiDB-lite"/>
    </source>
</evidence>
<feature type="compositionally biased region" description="Low complexity" evidence="11">
    <location>
        <begin position="621"/>
        <end position="631"/>
    </location>
</feature>
<dbReference type="InterPro" id="IPR031545">
    <property type="entry name" value="SRP72_TPR-like"/>
</dbReference>
<dbReference type="EMBL" id="AMWN01000005">
    <property type="protein sequence ID" value="EXJ86273.1"/>
    <property type="molecule type" value="Genomic_DNA"/>
</dbReference>
<evidence type="ECO:0000256" key="3">
    <source>
        <dbReference type="ARBA" id="ARBA00007676"/>
    </source>
</evidence>
<dbReference type="Proteomes" id="UP000019484">
    <property type="component" value="Unassembled WGS sequence"/>
</dbReference>
<evidence type="ECO:0000256" key="8">
    <source>
        <dbReference type="ARBA" id="ARBA00023274"/>
    </source>
</evidence>
<organism evidence="13 14">
    <name type="scientific">Capronia coronata CBS 617.96</name>
    <dbReference type="NCBI Taxonomy" id="1182541"/>
    <lineage>
        <taxon>Eukaryota</taxon>
        <taxon>Fungi</taxon>
        <taxon>Dikarya</taxon>
        <taxon>Ascomycota</taxon>
        <taxon>Pezizomycotina</taxon>
        <taxon>Eurotiomycetes</taxon>
        <taxon>Chaetothyriomycetidae</taxon>
        <taxon>Chaetothyriales</taxon>
        <taxon>Herpotrichiellaceae</taxon>
        <taxon>Capronia</taxon>
    </lineage>
</organism>
<dbReference type="eggNOG" id="KOG2376">
    <property type="taxonomic scope" value="Eukaryota"/>
</dbReference>
<evidence type="ECO:0000256" key="5">
    <source>
        <dbReference type="ARBA" id="ARBA00022490"/>
    </source>
</evidence>
<evidence type="ECO:0000313" key="14">
    <source>
        <dbReference type="Proteomes" id="UP000019484"/>
    </source>
</evidence>
<dbReference type="GO" id="GO:0005786">
    <property type="term" value="C:signal recognition particle, endoplasmic reticulum targeting"/>
    <property type="evidence" value="ECO:0007669"/>
    <property type="project" value="UniProtKB-UniRule"/>
</dbReference>
<dbReference type="InterPro" id="IPR013699">
    <property type="entry name" value="Signal_recog_part_SRP72_RNA-bd"/>
</dbReference>
<evidence type="ECO:0000256" key="10">
    <source>
        <dbReference type="SAM" id="Coils"/>
    </source>
</evidence>
<dbReference type="PANTHER" id="PTHR14094">
    <property type="entry name" value="SIGNAL RECOGNITION PARTICLE 72"/>
    <property type="match status" value="1"/>
</dbReference>
<dbReference type="InterPro" id="IPR026270">
    <property type="entry name" value="SRP72"/>
</dbReference>
<dbReference type="STRING" id="1182541.W9Y1A7"/>
<keyword evidence="6" id="KW-0256">Endoplasmic reticulum</keyword>
<comment type="similarity">
    <text evidence="3 9">Belongs to the SRP72 family.</text>
</comment>
<keyword evidence="14" id="KW-1185">Reference proteome</keyword>
<evidence type="ECO:0000256" key="1">
    <source>
        <dbReference type="ARBA" id="ARBA00004240"/>
    </source>
</evidence>
<dbReference type="OrthoDB" id="5421607at2759"/>
<dbReference type="Pfam" id="PF08492">
    <property type="entry name" value="SRP72"/>
    <property type="match status" value="1"/>
</dbReference>
<feature type="domain" description="Signal recognition particle SRP72 subunit RNA-binding" evidence="12">
    <location>
        <begin position="545"/>
        <end position="592"/>
    </location>
</feature>
<dbReference type="PANTHER" id="PTHR14094:SF9">
    <property type="entry name" value="SIGNAL RECOGNITION PARTICLE SUBUNIT SRP72"/>
    <property type="match status" value="1"/>
</dbReference>
<proteinExistence type="inferred from homology"/>
<dbReference type="GO" id="GO:0043022">
    <property type="term" value="F:ribosome binding"/>
    <property type="evidence" value="ECO:0007669"/>
    <property type="project" value="TreeGrafter"/>
</dbReference>
<dbReference type="Pfam" id="PF17004">
    <property type="entry name" value="SRP_TPR_like"/>
    <property type="match status" value="1"/>
</dbReference>
<comment type="subcellular location">
    <subcellularLocation>
        <location evidence="2 9">Cytoplasm</location>
    </subcellularLocation>
    <subcellularLocation>
        <location evidence="1">Endoplasmic reticulum</location>
    </subcellularLocation>
</comment>
<dbReference type="FunFam" id="1.25.40.10:FF:000512">
    <property type="entry name" value="Signal recognition particle subunit SRP72"/>
    <property type="match status" value="1"/>
</dbReference>
<feature type="coiled-coil region" evidence="10">
    <location>
        <begin position="184"/>
        <end position="211"/>
    </location>
</feature>
<dbReference type="AlphaFoldDB" id="W9Y1A7"/>
<dbReference type="PIRSF" id="PIRSF038922">
    <property type="entry name" value="SRP72"/>
    <property type="match status" value="1"/>
</dbReference>
<evidence type="ECO:0000256" key="7">
    <source>
        <dbReference type="ARBA" id="ARBA00023135"/>
    </source>
</evidence>
<keyword evidence="7 9" id="KW-0733">Signal recognition particle</keyword>
<name>W9Y1A7_9EURO</name>
<accession>W9Y1A7</accession>
<evidence type="ECO:0000313" key="13">
    <source>
        <dbReference type="EMBL" id="EXJ86273.1"/>
    </source>
</evidence>
<dbReference type="GO" id="GO:0006614">
    <property type="term" value="P:SRP-dependent cotranslational protein targeting to membrane"/>
    <property type="evidence" value="ECO:0007669"/>
    <property type="project" value="UniProtKB-UniRule"/>
</dbReference>
<comment type="function">
    <text evidence="9">Component of the signal recognition particle (SRP) complex, a ribonucleoprotein complex that mediates the cotranslational targeting of secretory and membrane proteins to the endoplasmic reticulum (ER).</text>
</comment>
<reference evidence="13 14" key="1">
    <citation type="submission" date="2013-03" db="EMBL/GenBank/DDBJ databases">
        <title>The Genome Sequence of Capronia coronata CBS 617.96.</title>
        <authorList>
            <consortium name="The Broad Institute Genomics Platform"/>
            <person name="Cuomo C."/>
            <person name="de Hoog S."/>
            <person name="Gorbushina A."/>
            <person name="Walker B."/>
            <person name="Young S.K."/>
            <person name="Zeng Q."/>
            <person name="Gargeya S."/>
            <person name="Fitzgerald M."/>
            <person name="Haas B."/>
            <person name="Abouelleil A."/>
            <person name="Allen A.W."/>
            <person name="Alvarado L."/>
            <person name="Arachchi H.M."/>
            <person name="Berlin A.M."/>
            <person name="Chapman S.B."/>
            <person name="Gainer-Dewar J."/>
            <person name="Goldberg J."/>
            <person name="Griggs A."/>
            <person name="Gujja S."/>
            <person name="Hansen M."/>
            <person name="Howarth C."/>
            <person name="Imamovic A."/>
            <person name="Ireland A."/>
            <person name="Larimer J."/>
            <person name="McCowan C."/>
            <person name="Murphy C."/>
            <person name="Pearson M."/>
            <person name="Poon T.W."/>
            <person name="Priest M."/>
            <person name="Roberts A."/>
            <person name="Saif S."/>
            <person name="Shea T."/>
            <person name="Sisk P."/>
            <person name="Sykes S."/>
            <person name="Wortman J."/>
            <person name="Nusbaum C."/>
            <person name="Birren B."/>
        </authorList>
    </citation>
    <scope>NUCLEOTIDE SEQUENCE [LARGE SCALE GENOMIC DNA]</scope>
    <source>
        <strain evidence="13 14">CBS 617.96</strain>
    </source>
</reference>
<evidence type="ECO:0000256" key="2">
    <source>
        <dbReference type="ARBA" id="ARBA00004496"/>
    </source>
</evidence>
<evidence type="ECO:0000259" key="12">
    <source>
        <dbReference type="Pfam" id="PF08492"/>
    </source>
</evidence>
<feature type="region of interest" description="Disordered" evidence="11">
    <location>
        <begin position="543"/>
        <end position="645"/>
    </location>
</feature>
<dbReference type="Gene3D" id="1.25.40.10">
    <property type="entry name" value="Tetratricopeptide repeat domain"/>
    <property type="match status" value="1"/>
</dbReference>
<evidence type="ECO:0000256" key="6">
    <source>
        <dbReference type="ARBA" id="ARBA00022824"/>
    </source>
</evidence>
<dbReference type="GeneID" id="19161510"/>
<evidence type="ECO:0000256" key="9">
    <source>
        <dbReference type="PIRNR" id="PIRNR038922"/>
    </source>
</evidence>
<keyword evidence="8 9" id="KW-0687">Ribonucleoprotein</keyword>
<comment type="caution">
    <text evidence="13">The sequence shown here is derived from an EMBL/GenBank/DDBJ whole genome shotgun (WGS) entry which is preliminary data.</text>
</comment>
<dbReference type="RefSeq" id="XP_007725711.1">
    <property type="nucleotide sequence ID" value="XM_007727521.1"/>
</dbReference>
<dbReference type="SUPFAM" id="SSF48452">
    <property type="entry name" value="TPR-like"/>
    <property type="match status" value="1"/>
</dbReference>
<feature type="compositionally biased region" description="Basic and acidic residues" evidence="11">
    <location>
        <begin position="567"/>
        <end position="590"/>
    </location>
</feature>
<dbReference type="InterPro" id="IPR011990">
    <property type="entry name" value="TPR-like_helical_dom_sf"/>
</dbReference>
<keyword evidence="10" id="KW-0175">Coiled coil</keyword>
<dbReference type="GO" id="GO:0008312">
    <property type="term" value="F:7S RNA binding"/>
    <property type="evidence" value="ECO:0007669"/>
    <property type="project" value="InterPro"/>
</dbReference>
<dbReference type="GO" id="GO:0005783">
    <property type="term" value="C:endoplasmic reticulum"/>
    <property type="evidence" value="ECO:0007669"/>
    <property type="project" value="UniProtKB-SubCell"/>
</dbReference>
<protein>
    <recommendedName>
        <fullName evidence="4 9">Signal recognition particle subunit SRP72</fullName>
    </recommendedName>
</protein>
<sequence>MATSSLSAILKKTTLDDHEQILEVSNKTLKSSKSDIEAQHVKVVALLKLDRYDEAVKFVEEAGDSLKKRAELEYAYALYKTGRLGDALEIASSLKGRGAQHLEAQSRYRLEDPSRTAELYKQLRSGNPESEDYDLRVNQIAINAQAEWLGVVDPRRTRRTEREDLATFETAYNVACGSIAKGEYAQAEFLLKRAEELCKQSEDLTDQQKADELVPIRAQQLYVLLCLGKTAEAEGLAAEIKLEETSDLSTRKITEVNKLLAASLLNPFVAHKTFHSTTTIPPEDKLFSYQSVPLDSDKFTLDLQAFKFQGIISSTLKIIQSTSASPISPDILLASFFNAAAHARNASGKTAIRSILPELEKRPNDVGLVLSLVQLYVLGGNITSAVELVESFFKRLEESMLESEQDIRFNPVLVSLLIALYKKRGQKALIKTELAKVAAFWRTRPNPPTSLLAAAGISLLKSQNEDDVKSAADIFSKLLEQLPNDKATIAGYVASHALNSGSPVATYVEKLTPTSELTRTVDVDGLESAGIPQSSNALAIAQSVQTKKRAAPDAGSAAHKRIRKSRLPKDYDKDKKPDPERWLPLKDRSYYRAPKGKKKGRRGGDDRTQGGAVNEDLNVESKSAPAPVAAGSGPGNKKKKGKGKK</sequence>
<gene>
    <name evidence="13" type="ORF">A1O1_06643</name>
</gene>
<evidence type="ECO:0000256" key="4">
    <source>
        <dbReference type="ARBA" id="ARBA00018350"/>
    </source>
</evidence>